<reference evidence="1 2" key="1">
    <citation type="submission" date="2016-11" db="EMBL/GenBank/DDBJ databases">
        <authorList>
            <person name="Klemetsen T."/>
        </authorList>
    </citation>
    <scope>NUCLEOTIDE SEQUENCE [LARGE SCALE GENOMIC DNA]</scope>
    <source>
        <strain evidence="1">MT 2528</strain>
    </source>
</reference>
<proteinExistence type="predicted"/>
<dbReference type="Proteomes" id="UP000182660">
    <property type="component" value="Unassembled WGS sequence"/>
</dbReference>
<protein>
    <submittedName>
        <fullName evidence="1">Uncharacterized protein</fullName>
    </submittedName>
</protein>
<gene>
    <name evidence="1" type="ORF">MT2528_0750</name>
</gene>
<evidence type="ECO:0000313" key="1">
    <source>
        <dbReference type="EMBL" id="SGY84927.1"/>
    </source>
</evidence>
<keyword evidence="2" id="KW-1185">Reference proteome</keyword>
<organism evidence="1 2">
    <name type="scientific">Moritella viscosa</name>
    <dbReference type="NCBI Taxonomy" id="80854"/>
    <lineage>
        <taxon>Bacteria</taxon>
        <taxon>Pseudomonadati</taxon>
        <taxon>Pseudomonadota</taxon>
        <taxon>Gammaproteobacteria</taxon>
        <taxon>Alteromonadales</taxon>
        <taxon>Moritellaceae</taxon>
        <taxon>Moritella</taxon>
    </lineage>
</organism>
<name>A0ABY1H8I7_9GAMM</name>
<sequence length="458" mass="51660">MKIFDDIWASIKGNAKTRINEPIIGALVLSWCLCNWNKLAILFFSTATIEDKIKTISIEFDILSHPLLLFSNPRILLAPFIMTWVYLYLLPKFSHWVKGKLNPIEIKQHNQVVDLDISKAKKQLELNKIKLKANPDNDFLKDSVQIDINVEQEKLLHLKQKNILLSSHAEKAKSFADEHKLVTDKKRQEEEQSSWKFKQASAENRSTMASLRFPSSYLFLNLLSESLAQDGITLSLKGLSETCAAIFGYDDFNALLNDPHFTNSGLQGMAYVYYDDELLSKRLEDIVETENSENEDLSSDMLFDHISMTFDELPYDFINGDSLAEKVCELVSEDSYDLLNGDDLSGPIADSMTNYGNGDGVEDVSLSSYDFDTDFIIELSANASGSHHSEHDVPGRTLDINIKAQCSPVIGKFGLKEHEIINVNGSLEDYWDDEDHDSHQSTGDSASNLKGKTLAYDF</sequence>
<dbReference type="RefSeq" id="WP_075473653.1">
    <property type="nucleotide sequence ID" value="NZ_CAWQZC010000047.1"/>
</dbReference>
<comment type="caution">
    <text evidence="1">The sequence shown here is derived from an EMBL/GenBank/DDBJ whole genome shotgun (WGS) entry which is preliminary data.</text>
</comment>
<dbReference type="EMBL" id="FPLJ01000021">
    <property type="protein sequence ID" value="SGY84927.1"/>
    <property type="molecule type" value="Genomic_DNA"/>
</dbReference>
<evidence type="ECO:0000313" key="2">
    <source>
        <dbReference type="Proteomes" id="UP000182660"/>
    </source>
</evidence>
<accession>A0ABY1H8I7</accession>
<dbReference type="GeneID" id="61298261"/>